<sequence length="596" mass="65681">MLDAPNTDQHPVISALRSELQARGLDAFILPRFDAHQAEYVAPHDERLAHVTGFTGSAGMAIVTQETVALFVDGRYVVQAASQCAGPVFSHHHLFDEPPEVWLASVAQDGWSIGFDAMHLPPAWYDRFADELAESTALLAPVEGNPVDAIWPDQPAPPMGLIEPFPLQFAGKSSNDKIADLVAEMQTRGAAMMIETQPDNIAWLLNIRGSDVAFNPLAHSFVLAECSGDVHWFVADQKLTTDVRDHLQPEVQVHSLNAFLPALTERVQPGQGVMFDPDFSPSATRLVLKKADAKELPVKSPITLAKARKNPTELEGLRNCHIRDGVALTEFCAWLAAEVPARATHNRRVSEHEAEEKVLFYRRAQPGFISESFRTISAAGGNAAMCHYAVNPETSGTISPDGTYLLDSGGQYETGTTDATRSFSFGPHRPEGYDHAYTAVFKAFHALATLRFPPGTQGHHIDAICRRPLWDLGLDYDHGTGHGIGHRLSVHEHPQRIGKPYNPIDLVPGMILSIEPGFYRANAFGIRIENLFEIIQADDGFMEFRNLTWVPIQTDMLLNDKLTTPERGWLSAYHATVLERIGPHLSEVGLAWAKQT</sequence>
<evidence type="ECO:0000259" key="6">
    <source>
        <dbReference type="Pfam" id="PF16188"/>
    </source>
</evidence>
<dbReference type="Gene3D" id="3.40.350.10">
    <property type="entry name" value="Creatinase/prolidase N-terminal domain"/>
    <property type="match status" value="2"/>
</dbReference>
<dbReference type="Pfam" id="PF16189">
    <property type="entry name" value="Creatinase_N_2"/>
    <property type="match status" value="1"/>
</dbReference>
<organism evidence="7 8">
    <name type="scientific">Ruegeria haliotis</name>
    <dbReference type="NCBI Taxonomy" id="2747601"/>
    <lineage>
        <taxon>Bacteria</taxon>
        <taxon>Pseudomonadati</taxon>
        <taxon>Pseudomonadota</taxon>
        <taxon>Alphaproteobacteria</taxon>
        <taxon>Rhodobacterales</taxon>
        <taxon>Roseobacteraceae</taxon>
        <taxon>Ruegeria</taxon>
    </lineage>
</organism>
<evidence type="ECO:0000259" key="5">
    <source>
        <dbReference type="Pfam" id="PF01321"/>
    </source>
</evidence>
<evidence type="ECO:0000256" key="1">
    <source>
        <dbReference type="ARBA" id="ARBA00008766"/>
    </source>
</evidence>
<evidence type="ECO:0000313" key="7">
    <source>
        <dbReference type="EMBL" id="NVO57393.1"/>
    </source>
</evidence>
<gene>
    <name evidence="7" type="ORF">HW561_16480</name>
</gene>
<keyword evidence="8" id="KW-1185">Reference proteome</keyword>
<dbReference type="InterPro" id="IPR029149">
    <property type="entry name" value="Creatin/AminoP/Spt16_N"/>
</dbReference>
<proteinExistence type="inferred from homology"/>
<dbReference type="Pfam" id="PF00557">
    <property type="entry name" value="Peptidase_M24"/>
    <property type="match status" value="1"/>
</dbReference>
<dbReference type="CDD" id="cd01085">
    <property type="entry name" value="APP"/>
    <property type="match status" value="1"/>
</dbReference>
<dbReference type="SUPFAM" id="SSF53092">
    <property type="entry name" value="Creatinase/prolidase N-terminal domain"/>
    <property type="match status" value="1"/>
</dbReference>
<keyword evidence="7" id="KW-0645">Protease</keyword>
<keyword evidence="2" id="KW-0479">Metal-binding</keyword>
<dbReference type="InterPro" id="IPR050422">
    <property type="entry name" value="X-Pro_aminopeptidase_P"/>
</dbReference>
<dbReference type="InterPro" id="IPR000587">
    <property type="entry name" value="Creatinase_N"/>
</dbReference>
<keyword evidence="7" id="KW-0031">Aminopeptidase</keyword>
<evidence type="ECO:0000256" key="2">
    <source>
        <dbReference type="ARBA" id="ARBA00022723"/>
    </source>
</evidence>
<comment type="similarity">
    <text evidence="1">Belongs to the peptidase M24B family.</text>
</comment>
<feature type="domain" description="Peptidase M24" evidence="4">
    <location>
        <begin position="316"/>
        <end position="534"/>
    </location>
</feature>
<reference evidence="7 8" key="1">
    <citation type="submission" date="2020-06" db="EMBL/GenBank/DDBJ databases">
        <authorList>
            <person name="Cao W.R."/>
        </authorList>
    </citation>
    <scope>NUCLEOTIDE SEQUENCE [LARGE SCALE GENOMIC DNA]</scope>
    <source>
        <strain evidence="7 8">B1Z28</strain>
    </source>
</reference>
<dbReference type="SUPFAM" id="SSF55920">
    <property type="entry name" value="Creatinase/aminopeptidase"/>
    <property type="match status" value="1"/>
</dbReference>
<protein>
    <submittedName>
        <fullName evidence="7">Aminopeptidase P family protein</fullName>
    </submittedName>
</protein>
<evidence type="ECO:0000256" key="3">
    <source>
        <dbReference type="ARBA" id="ARBA00022801"/>
    </source>
</evidence>
<dbReference type="InterPro" id="IPR033740">
    <property type="entry name" value="Pept_M24B"/>
</dbReference>
<dbReference type="EMBL" id="JABXWT010000011">
    <property type="protein sequence ID" value="NVO57393.1"/>
    <property type="molecule type" value="Genomic_DNA"/>
</dbReference>
<dbReference type="Proteomes" id="UP000630805">
    <property type="component" value="Unassembled WGS sequence"/>
</dbReference>
<keyword evidence="3" id="KW-0378">Hydrolase</keyword>
<evidence type="ECO:0000313" key="8">
    <source>
        <dbReference type="Proteomes" id="UP000630805"/>
    </source>
</evidence>
<evidence type="ECO:0000259" key="4">
    <source>
        <dbReference type="Pfam" id="PF00557"/>
    </source>
</evidence>
<dbReference type="PANTHER" id="PTHR43763">
    <property type="entry name" value="XAA-PRO AMINOPEPTIDASE 1"/>
    <property type="match status" value="1"/>
</dbReference>
<feature type="domain" description="Peptidase M24 C-terminal" evidence="6">
    <location>
        <begin position="540"/>
        <end position="592"/>
    </location>
</feature>
<accession>A0ABX2PTM2</accession>
<dbReference type="GO" id="GO:0004177">
    <property type="term" value="F:aminopeptidase activity"/>
    <property type="evidence" value="ECO:0007669"/>
    <property type="project" value="UniProtKB-KW"/>
</dbReference>
<dbReference type="PANTHER" id="PTHR43763:SF6">
    <property type="entry name" value="XAA-PRO AMINOPEPTIDASE 1"/>
    <property type="match status" value="1"/>
</dbReference>
<dbReference type="RefSeq" id="WP_176866461.1">
    <property type="nucleotide sequence ID" value="NZ_JABXWT010000011.1"/>
</dbReference>
<dbReference type="InterPro" id="IPR000994">
    <property type="entry name" value="Pept_M24"/>
</dbReference>
<feature type="domain" description="Creatinase N-terminal" evidence="5">
    <location>
        <begin position="13"/>
        <end position="135"/>
    </location>
</feature>
<dbReference type="Pfam" id="PF01321">
    <property type="entry name" value="Creatinase_N"/>
    <property type="match status" value="1"/>
</dbReference>
<dbReference type="Gene3D" id="3.90.230.10">
    <property type="entry name" value="Creatinase/methionine aminopeptidase superfamily"/>
    <property type="match status" value="1"/>
</dbReference>
<dbReference type="InterPro" id="IPR036005">
    <property type="entry name" value="Creatinase/aminopeptidase-like"/>
</dbReference>
<dbReference type="InterPro" id="IPR032416">
    <property type="entry name" value="Peptidase_M24_C"/>
</dbReference>
<comment type="caution">
    <text evidence="7">The sequence shown here is derived from an EMBL/GenBank/DDBJ whole genome shotgun (WGS) entry which is preliminary data.</text>
</comment>
<dbReference type="Pfam" id="PF16188">
    <property type="entry name" value="Peptidase_M24_C"/>
    <property type="match status" value="1"/>
</dbReference>
<name>A0ABX2PTM2_9RHOB</name>